<dbReference type="Proteomes" id="UP000257109">
    <property type="component" value="Unassembled WGS sequence"/>
</dbReference>
<gene>
    <name evidence="1" type="ORF">CR513_05076</name>
</gene>
<evidence type="ECO:0000313" key="2">
    <source>
        <dbReference type="Proteomes" id="UP000257109"/>
    </source>
</evidence>
<dbReference type="Gene3D" id="1.10.340.70">
    <property type="match status" value="1"/>
</dbReference>
<sequence length="110" mass="12686">MREQPFGHPRENLQANSRRVEHMLLGNEANIDESTPRILQGRCRSKNPEEALKYTLIGEHLYRRGFSFPLLRCLDIEEAEYIMREVHEGVCGSHIGGRALASKITRTGYY</sequence>
<evidence type="ECO:0000313" key="1">
    <source>
        <dbReference type="EMBL" id="RDY10408.1"/>
    </source>
</evidence>
<dbReference type="OrthoDB" id="912579at2759"/>
<protein>
    <recommendedName>
        <fullName evidence="3">Integrase zinc-binding domain-containing protein</fullName>
    </recommendedName>
</protein>
<dbReference type="EMBL" id="QJKJ01000848">
    <property type="protein sequence ID" value="RDY10408.1"/>
    <property type="molecule type" value="Genomic_DNA"/>
</dbReference>
<name>A0A371I5U3_MUCPR</name>
<evidence type="ECO:0008006" key="3">
    <source>
        <dbReference type="Google" id="ProtNLM"/>
    </source>
</evidence>
<accession>A0A371I5U3</accession>
<feature type="non-terminal residue" evidence="1">
    <location>
        <position position="1"/>
    </location>
</feature>
<keyword evidence="2" id="KW-1185">Reference proteome</keyword>
<dbReference type="PANTHER" id="PTHR48475">
    <property type="entry name" value="RIBONUCLEASE H"/>
    <property type="match status" value="1"/>
</dbReference>
<dbReference type="AlphaFoldDB" id="A0A371I5U3"/>
<comment type="caution">
    <text evidence="1">The sequence shown here is derived from an EMBL/GenBank/DDBJ whole genome shotgun (WGS) entry which is preliminary data.</text>
</comment>
<reference evidence="1" key="1">
    <citation type="submission" date="2018-05" db="EMBL/GenBank/DDBJ databases">
        <title>Draft genome of Mucuna pruriens seed.</title>
        <authorList>
            <person name="Nnadi N.E."/>
            <person name="Vos R."/>
            <person name="Hasami M.H."/>
            <person name="Devisetty U.K."/>
            <person name="Aguiy J.C."/>
        </authorList>
    </citation>
    <scope>NUCLEOTIDE SEQUENCE [LARGE SCALE GENOMIC DNA]</scope>
    <source>
        <strain evidence="1">JCA_2017</strain>
    </source>
</reference>
<proteinExistence type="predicted"/>
<organism evidence="1 2">
    <name type="scientific">Mucuna pruriens</name>
    <name type="common">Velvet bean</name>
    <name type="synonym">Dolichos pruriens</name>
    <dbReference type="NCBI Taxonomy" id="157652"/>
    <lineage>
        <taxon>Eukaryota</taxon>
        <taxon>Viridiplantae</taxon>
        <taxon>Streptophyta</taxon>
        <taxon>Embryophyta</taxon>
        <taxon>Tracheophyta</taxon>
        <taxon>Spermatophyta</taxon>
        <taxon>Magnoliopsida</taxon>
        <taxon>eudicotyledons</taxon>
        <taxon>Gunneridae</taxon>
        <taxon>Pentapetalae</taxon>
        <taxon>rosids</taxon>
        <taxon>fabids</taxon>
        <taxon>Fabales</taxon>
        <taxon>Fabaceae</taxon>
        <taxon>Papilionoideae</taxon>
        <taxon>50 kb inversion clade</taxon>
        <taxon>NPAAA clade</taxon>
        <taxon>indigoferoid/millettioid clade</taxon>
        <taxon>Phaseoleae</taxon>
        <taxon>Mucuna</taxon>
    </lineage>
</organism>
<dbReference type="PANTHER" id="PTHR48475:SF2">
    <property type="entry name" value="RIBONUCLEASE H"/>
    <property type="match status" value="1"/>
</dbReference>